<keyword evidence="3" id="KW-0238">DNA-binding</keyword>
<comment type="similarity">
    <text evidence="1">Belongs to the LysR transcriptional regulatory family.</text>
</comment>
<organism evidence="6 7">
    <name type="scientific">Collinsella ihumii</name>
    <dbReference type="NCBI Taxonomy" id="1720204"/>
    <lineage>
        <taxon>Bacteria</taxon>
        <taxon>Bacillati</taxon>
        <taxon>Actinomycetota</taxon>
        <taxon>Coriobacteriia</taxon>
        <taxon>Coriobacteriales</taxon>
        <taxon>Coriobacteriaceae</taxon>
        <taxon>Collinsella</taxon>
    </lineage>
</organism>
<dbReference type="CDD" id="cd05466">
    <property type="entry name" value="PBP2_LTTR_substrate"/>
    <property type="match status" value="1"/>
</dbReference>
<dbReference type="FunFam" id="1.10.10.10:FF:000001">
    <property type="entry name" value="LysR family transcriptional regulator"/>
    <property type="match status" value="1"/>
</dbReference>
<dbReference type="InterPro" id="IPR000847">
    <property type="entry name" value="LysR_HTH_N"/>
</dbReference>
<feature type="domain" description="HTH lysR-type" evidence="5">
    <location>
        <begin position="12"/>
        <end position="66"/>
    </location>
</feature>
<dbReference type="SUPFAM" id="SSF53850">
    <property type="entry name" value="Periplasmic binding protein-like II"/>
    <property type="match status" value="1"/>
</dbReference>
<name>A0A921LSY6_9ACTN</name>
<dbReference type="AlphaFoldDB" id="A0A921LSY6"/>
<evidence type="ECO:0000256" key="1">
    <source>
        <dbReference type="ARBA" id="ARBA00009437"/>
    </source>
</evidence>
<dbReference type="EMBL" id="DYVF01000032">
    <property type="protein sequence ID" value="HJG30688.1"/>
    <property type="molecule type" value="Genomic_DNA"/>
</dbReference>
<evidence type="ECO:0000313" key="6">
    <source>
        <dbReference type="EMBL" id="HJG30688.1"/>
    </source>
</evidence>
<dbReference type="Pfam" id="PF00126">
    <property type="entry name" value="HTH_1"/>
    <property type="match status" value="1"/>
</dbReference>
<dbReference type="GO" id="GO:0003700">
    <property type="term" value="F:DNA-binding transcription factor activity"/>
    <property type="evidence" value="ECO:0007669"/>
    <property type="project" value="InterPro"/>
</dbReference>
<dbReference type="InterPro" id="IPR036390">
    <property type="entry name" value="WH_DNA-bd_sf"/>
</dbReference>
<evidence type="ECO:0000259" key="5">
    <source>
        <dbReference type="PROSITE" id="PS50931"/>
    </source>
</evidence>
<gene>
    <name evidence="6" type="ORF">K8U80_04755</name>
</gene>
<proteinExistence type="inferred from homology"/>
<dbReference type="InterPro" id="IPR050950">
    <property type="entry name" value="HTH-type_LysR_regulators"/>
</dbReference>
<dbReference type="PRINTS" id="PR00039">
    <property type="entry name" value="HTHLYSR"/>
</dbReference>
<keyword evidence="4" id="KW-0804">Transcription</keyword>
<dbReference type="GO" id="GO:0005829">
    <property type="term" value="C:cytosol"/>
    <property type="evidence" value="ECO:0007669"/>
    <property type="project" value="TreeGrafter"/>
</dbReference>
<sequence length="324" mass="35950">MEAAEGAHVNDRELTYVKTIAEEGSVSAAARKLFIAQPSLSQSLQRIEESLGAKLFARTPSGLKLTQAGEKYVAMANRVLKLYGDLLAELSDMESLSEGNINFGITRLLAKFLLPQVLPDFHRRYPNIKISILEKNSKELDRALTACDISFAVMHRLVGEGSRHIDYDVFWKDPFVVTVSADSPIARKATNDPAYPYPLIDIRHLADEPLLTVPYGQRIRQVLDTVFMRTGIRPNILLESRDYTTVQSLAAKGIGYTIGPQSYTALSKIEPGEAQFLSLDNSLNAAWALCIATFANGSLSRADMEMLRYFEDAIAHVMEPDPLL</sequence>
<keyword evidence="2" id="KW-0805">Transcription regulation</keyword>
<evidence type="ECO:0000256" key="4">
    <source>
        <dbReference type="ARBA" id="ARBA00023163"/>
    </source>
</evidence>
<dbReference type="InterPro" id="IPR036388">
    <property type="entry name" value="WH-like_DNA-bd_sf"/>
</dbReference>
<protein>
    <submittedName>
        <fullName evidence="6">LysR family transcriptional regulator</fullName>
    </submittedName>
</protein>
<dbReference type="Gene3D" id="3.40.190.290">
    <property type="match status" value="1"/>
</dbReference>
<dbReference type="SUPFAM" id="SSF46785">
    <property type="entry name" value="Winged helix' DNA-binding domain"/>
    <property type="match status" value="1"/>
</dbReference>
<dbReference type="InterPro" id="IPR005119">
    <property type="entry name" value="LysR_subst-bd"/>
</dbReference>
<dbReference type="PROSITE" id="PS50931">
    <property type="entry name" value="HTH_LYSR"/>
    <property type="match status" value="1"/>
</dbReference>
<accession>A0A921LSY6</accession>
<dbReference type="PANTHER" id="PTHR30419">
    <property type="entry name" value="HTH-TYPE TRANSCRIPTIONAL REGULATOR YBHD"/>
    <property type="match status" value="1"/>
</dbReference>
<dbReference type="Gene3D" id="1.10.10.10">
    <property type="entry name" value="Winged helix-like DNA-binding domain superfamily/Winged helix DNA-binding domain"/>
    <property type="match status" value="1"/>
</dbReference>
<comment type="caution">
    <text evidence="6">The sequence shown here is derived from an EMBL/GenBank/DDBJ whole genome shotgun (WGS) entry which is preliminary data.</text>
</comment>
<dbReference type="Pfam" id="PF03466">
    <property type="entry name" value="LysR_substrate"/>
    <property type="match status" value="1"/>
</dbReference>
<evidence type="ECO:0000256" key="2">
    <source>
        <dbReference type="ARBA" id="ARBA00023015"/>
    </source>
</evidence>
<evidence type="ECO:0000256" key="3">
    <source>
        <dbReference type="ARBA" id="ARBA00023125"/>
    </source>
</evidence>
<dbReference type="Proteomes" id="UP000746751">
    <property type="component" value="Unassembled WGS sequence"/>
</dbReference>
<dbReference type="GO" id="GO:0003677">
    <property type="term" value="F:DNA binding"/>
    <property type="evidence" value="ECO:0007669"/>
    <property type="project" value="UniProtKB-KW"/>
</dbReference>
<reference evidence="6" key="2">
    <citation type="submission" date="2021-09" db="EMBL/GenBank/DDBJ databases">
        <authorList>
            <person name="Gilroy R."/>
        </authorList>
    </citation>
    <scope>NUCLEOTIDE SEQUENCE</scope>
    <source>
        <strain evidence="6">ChiGjej2B2-7701</strain>
    </source>
</reference>
<evidence type="ECO:0000313" key="7">
    <source>
        <dbReference type="Proteomes" id="UP000746751"/>
    </source>
</evidence>
<reference evidence="6" key="1">
    <citation type="journal article" date="2021" name="PeerJ">
        <title>Extensive microbial diversity within the chicken gut microbiome revealed by metagenomics and culture.</title>
        <authorList>
            <person name="Gilroy R."/>
            <person name="Ravi A."/>
            <person name="Getino M."/>
            <person name="Pursley I."/>
            <person name="Horton D.L."/>
            <person name="Alikhan N.F."/>
            <person name="Baker D."/>
            <person name="Gharbi K."/>
            <person name="Hall N."/>
            <person name="Watson M."/>
            <person name="Adriaenssens E.M."/>
            <person name="Foster-Nyarko E."/>
            <person name="Jarju S."/>
            <person name="Secka A."/>
            <person name="Antonio M."/>
            <person name="Oren A."/>
            <person name="Chaudhuri R.R."/>
            <person name="La Ragione R."/>
            <person name="Hildebrand F."/>
            <person name="Pallen M.J."/>
        </authorList>
    </citation>
    <scope>NUCLEOTIDE SEQUENCE</scope>
    <source>
        <strain evidence="6">ChiGjej2B2-7701</strain>
    </source>
</reference>